<dbReference type="SMART" id="SM00181">
    <property type="entry name" value="EGF"/>
    <property type="match status" value="1"/>
</dbReference>
<dbReference type="OrthoDB" id="6133584at2759"/>
<feature type="compositionally biased region" description="Basic residues" evidence="4">
    <location>
        <begin position="293"/>
        <end position="320"/>
    </location>
</feature>
<dbReference type="Gene3D" id="2.60.40.10">
    <property type="entry name" value="Immunoglobulins"/>
    <property type="match status" value="1"/>
</dbReference>
<dbReference type="InterPro" id="IPR013783">
    <property type="entry name" value="Ig-like_fold"/>
</dbReference>
<dbReference type="GeneID" id="111594840"/>
<feature type="disulfide bond" evidence="3">
    <location>
        <begin position="576"/>
        <end position="593"/>
    </location>
</feature>
<comment type="caution">
    <text evidence="3">Lacks conserved residue(s) required for the propagation of feature annotation.</text>
</comment>
<organism evidence="7 8">
    <name type="scientific">Drosophila hydei</name>
    <name type="common">Fruit fly</name>
    <dbReference type="NCBI Taxonomy" id="7224"/>
    <lineage>
        <taxon>Eukaryota</taxon>
        <taxon>Metazoa</taxon>
        <taxon>Ecdysozoa</taxon>
        <taxon>Arthropoda</taxon>
        <taxon>Hexapoda</taxon>
        <taxon>Insecta</taxon>
        <taxon>Pterygota</taxon>
        <taxon>Neoptera</taxon>
        <taxon>Endopterygota</taxon>
        <taxon>Diptera</taxon>
        <taxon>Brachycera</taxon>
        <taxon>Muscomorpha</taxon>
        <taxon>Ephydroidea</taxon>
        <taxon>Drosophilidae</taxon>
        <taxon>Drosophila</taxon>
    </lineage>
</organism>
<dbReference type="PROSITE" id="PS01186">
    <property type="entry name" value="EGF_2"/>
    <property type="match status" value="1"/>
</dbReference>
<dbReference type="SUPFAM" id="SSF57196">
    <property type="entry name" value="EGF/Laminin"/>
    <property type="match status" value="1"/>
</dbReference>
<name>A0A6J1LD64_DROHY</name>
<feature type="domain" description="Ig-like" evidence="6">
    <location>
        <begin position="459"/>
        <end position="554"/>
    </location>
</feature>
<feature type="compositionally biased region" description="Low complexity" evidence="4">
    <location>
        <begin position="76"/>
        <end position="104"/>
    </location>
</feature>
<feature type="region of interest" description="Disordered" evidence="4">
    <location>
        <begin position="75"/>
        <end position="104"/>
    </location>
</feature>
<dbReference type="AlphaFoldDB" id="A0A6J1LD64"/>
<reference evidence="8" key="1">
    <citation type="submission" date="2025-08" db="UniProtKB">
        <authorList>
            <consortium name="RefSeq"/>
        </authorList>
    </citation>
    <scope>IDENTIFICATION</scope>
    <source>
        <strain evidence="8">15085-1641.00</strain>
        <tissue evidence="8">Whole body</tissue>
    </source>
</reference>
<dbReference type="FunFam" id="2.60.40.10:FF:000032">
    <property type="entry name" value="palladin isoform X1"/>
    <property type="match status" value="1"/>
</dbReference>
<evidence type="ECO:0000259" key="5">
    <source>
        <dbReference type="PROSITE" id="PS50026"/>
    </source>
</evidence>
<protein>
    <submittedName>
        <fullName evidence="8">Protein vein isoform X1</fullName>
    </submittedName>
</protein>
<dbReference type="CDD" id="cd00096">
    <property type="entry name" value="Ig"/>
    <property type="match status" value="1"/>
</dbReference>
<dbReference type="PANTHER" id="PTHR47633:SF4">
    <property type="entry name" value="MYOPALLADIN ISOFORM X1"/>
    <property type="match status" value="1"/>
</dbReference>
<dbReference type="InterPro" id="IPR057777">
    <property type="entry name" value="Beta-barrel_vein"/>
</dbReference>
<dbReference type="InterPro" id="IPR000742">
    <property type="entry name" value="EGF"/>
</dbReference>
<dbReference type="InterPro" id="IPR036179">
    <property type="entry name" value="Ig-like_dom_sf"/>
</dbReference>
<dbReference type="InterPro" id="IPR007110">
    <property type="entry name" value="Ig-like_dom"/>
</dbReference>
<evidence type="ECO:0000313" key="7">
    <source>
        <dbReference type="Proteomes" id="UP000504633"/>
    </source>
</evidence>
<dbReference type="Gene3D" id="2.10.25.10">
    <property type="entry name" value="Laminin"/>
    <property type="match status" value="1"/>
</dbReference>
<keyword evidence="3" id="KW-0245">EGF-like domain</keyword>
<evidence type="ECO:0000259" key="6">
    <source>
        <dbReference type="PROSITE" id="PS50835"/>
    </source>
</evidence>
<feature type="disulfide bond" evidence="3">
    <location>
        <begin position="595"/>
        <end position="604"/>
    </location>
</feature>
<evidence type="ECO:0000313" key="8">
    <source>
        <dbReference type="RefSeq" id="XP_023164073.2"/>
    </source>
</evidence>
<feature type="region of interest" description="Disordered" evidence="4">
    <location>
        <begin position="266"/>
        <end position="324"/>
    </location>
</feature>
<dbReference type="PROSITE" id="PS50835">
    <property type="entry name" value="IG_LIKE"/>
    <property type="match status" value="1"/>
</dbReference>
<dbReference type="SMART" id="SM00408">
    <property type="entry name" value="IGc2"/>
    <property type="match status" value="1"/>
</dbReference>
<dbReference type="InterPro" id="IPR013098">
    <property type="entry name" value="Ig_I-set"/>
</dbReference>
<gene>
    <name evidence="8" type="primary">LOC111594840</name>
</gene>
<feature type="domain" description="EGF-like" evidence="5">
    <location>
        <begin position="567"/>
        <end position="605"/>
    </location>
</feature>
<sequence>MYAQHVRKWSLKTQPKLMSLISIAIFVSYMLLLITCAPTITTAAAAAATAIENQHQQQQRSWESEESSYYIALPPQQQQQERQEQQQQQQLADNGSGSSESVGSNIDNNILSRLLSRPSNSLSSTSNIKLRPATVFDVGSDSDAAVQQQQQQHIAAVTTQQQQSQQQVPNMLINSQRYKLLNNGMSPSSKTRRYALQQQQQQLQQQHQHQQQLQLSSYARQLQLQQQNVTAYNYSSRVTAAAQRYLIESYEVPESSQELAARNRRDFGSDNGQRKYRGHRQQQQEAKREYRLQRQHQRQQQRQQQRHQQRRKHPRKHRNKLGAGRYCSAREPDQLAYAAPTVIMGVFISRTANRPANFSATMKVLQVYKKQRDLQLPQLVRFQFAQRNGSGVCDIYRERPQVRGLIHFNLEQSSDIPYMMFVQQTNPGNFSILGQPIRATDKVRESVQAAVNENYAQNASIILLKAEPNNATIENNAELRITCMVQGRPPPKVTWFKDDKSIKRRPHVYQIKHHKRRSQLIVRHFNSSTDAGKYECRAKNKVSNTIDKRRIMISAHPVYSRSDNPNSGKPCVKNHCFHGGTCRLLLELNQIYCNCPDGFTGERCEFSRPDSSTYKMAFGSNQNNRWMRSSAK</sequence>
<dbReference type="Pfam" id="PF00008">
    <property type="entry name" value="EGF"/>
    <property type="match status" value="1"/>
</dbReference>
<dbReference type="PANTHER" id="PTHR47633">
    <property type="entry name" value="IMMUNOGLOBULIN"/>
    <property type="match status" value="1"/>
</dbReference>
<dbReference type="Proteomes" id="UP000504633">
    <property type="component" value="Unplaced"/>
</dbReference>
<dbReference type="OMA" id="ENICFHG"/>
<dbReference type="CTD" id="38657"/>
<evidence type="ECO:0000256" key="2">
    <source>
        <dbReference type="ARBA" id="ARBA00023319"/>
    </source>
</evidence>
<dbReference type="RefSeq" id="XP_023164073.2">
    <property type="nucleotide sequence ID" value="XM_023308305.2"/>
</dbReference>
<evidence type="ECO:0000256" key="4">
    <source>
        <dbReference type="SAM" id="MobiDB-lite"/>
    </source>
</evidence>
<dbReference type="PROSITE" id="PS50026">
    <property type="entry name" value="EGF_3"/>
    <property type="match status" value="1"/>
</dbReference>
<dbReference type="Pfam" id="PF24700">
    <property type="entry name" value="Vein_beta-barrel"/>
    <property type="match status" value="1"/>
</dbReference>
<keyword evidence="1 3" id="KW-1015">Disulfide bond</keyword>
<dbReference type="CDD" id="cd00054">
    <property type="entry name" value="EGF_CA"/>
    <property type="match status" value="1"/>
</dbReference>
<dbReference type="KEGG" id="dhe:111594840"/>
<proteinExistence type="predicted"/>
<keyword evidence="7" id="KW-1185">Reference proteome</keyword>
<dbReference type="Pfam" id="PF07679">
    <property type="entry name" value="I-set"/>
    <property type="match status" value="1"/>
</dbReference>
<dbReference type="PROSITE" id="PS00022">
    <property type="entry name" value="EGF_1"/>
    <property type="match status" value="1"/>
</dbReference>
<evidence type="ECO:0000256" key="3">
    <source>
        <dbReference type="PROSITE-ProRule" id="PRU00076"/>
    </source>
</evidence>
<dbReference type="SUPFAM" id="SSF48726">
    <property type="entry name" value="Immunoglobulin"/>
    <property type="match status" value="1"/>
</dbReference>
<accession>A0A6J1LD64</accession>
<keyword evidence="2" id="KW-0393">Immunoglobulin domain</keyword>
<evidence type="ECO:0000256" key="1">
    <source>
        <dbReference type="ARBA" id="ARBA00023157"/>
    </source>
</evidence>
<dbReference type="InterPro" id="IPR003598">
    <property type="entry name" value="Ig_sub2"/>
</dbReference>